<dbReference type="AlphaFoldDB" id="A0A0K2T3C3"/>
<accession>A0A0K2T3C3</accession>
<dbReference type="EMBL" id="HACA01003172">
    <property type="protein sequence ID" value="CDW20533.1"/>
    <property type="molecule type" value="Transcribed_RNA"/>
</dbReference>
<name>A0A0K2T3C3_LEPSM</name>
<organism evidence="1">
    <name type="scientific">Lepeophtheirus salmonis</name>
    <name type="common">Salmon louse</name>
    <name type="synonym">Caligus salmonis</name>
    <dbReference type="NCBI Taxonomy" id="72036"/>
    <lineage>
        <taxon>Eukaryota</taxon>
        <taxon>Metazoa</taxon>
        <taxon>Ecdysozoa</taxon>
        <taxon>Arthropoda</taxon>
        <taxon>Crustacea</taxon>
        <taxon>Multicrustacea</taxon>
        <taxon>Hexanauplia</taxon>
        <taxon>Copepoda</taxon>
        <taxon>Siphonostomatoida</taxon>
        <taxon>Caligidae</taxon>
        <taxon>Lepeophtheirus</taxon>
    </lineage>
</organism>
<feature type="non-terminal residue" evidence="1">
    <location>
        <position position="48"/>
    </location>
</feature>
<proteinExistence type="predicted"/>
<protein>
    <submittedName>
        <fullName evidence="1">Uncharacterized protein</fullName>
    </submittedName>
</protein>
<evidence type="ECO:0000313" key="1">
    <source>
        <dbReference type="EMBL" id="CDW20533.1"/>
    </source>
</evidence>
<reference evidence="1" key="1">
    <citation type="submission" date="2014-05" db="EMBL/GenBank/DDBJ databases">
        <authorList>
            <person name="Chronopoulou M."/>
        </authorList>
    </citation>
    <scope>NUCLEOTIDE SEQUENCE</scope>
    <source>
        <tissue evidence="1">Whole organism</tissue>
    </source>
</reference>
<sequence length="48" mass="5720">MFLYNLRKKKNQYTIKKKKKKLEPAARGIHIGLERPPPRWSSSFCPFS</sequence>